<evidence type="ECO:0000256" key="2">
    <source>
        <dbReference type="ARBA" id="ARBA00022737"/>
    </source>
</evidence>
<evidence type="ECO:0000313" key="9">
    <source>
        <dbReference type="EMBL" id="RXH69750.1"/>
    </source>
</evidence>
<name>A0A498HGA1_MALDO</name>
<evidence type="ECO:0000256" key="1">
    <source>
        <dbReference type="ARBA" id="ARBA00012612"/>
    </source>
</evidence>
<dbReference type="SUPFAM" id="SSF57889">
    <property type="entry name" value="Cysteine-rich domain"/>
    <property type="match status" value="1"/>
</dbReference>
<dbReference type="Proteomes" id="UP000290289">
    <property type="component" value="Chromosome 16"/>
</dbReference>
<dbReference type="AlphaFoldDB" id="A0A498HGA1"/>
<organism evidence="9 10">
    <name type="scientific">Malus domestica</name>
    <name type="common">Apple</name>
    <name type="synonym">Pyrus malus</name>
    <dbReference type="NCBI Taxonomy" id="3750"/>
    <lineage>
        <taxon>Eukaryota</taxon>
        <taxon>Viridiplantae</taxon>
        <taxon>Streptophyta</taxon>
        <taxon>Embryophyta</taxon>
        <taxon>Tracheophyta</taxon>
        <taxon>Spermatophyta</taxon>
        <taxon>Magnoliopsida</taxon>
        <taxon>eudicotyledons</taxon>
        <taxon>Gunneridae</taxon>
        <taxon>Pentapetalae</taxon>
        <taxon>rosids</taxon>
        <taxon>fabids</taxon>
        <taxon>Rosales</taxon>
        <taxon>Rosaceae</taxon>
        <taxon>Amygdaloideae</taxon>
        <taxon>Maleae</taxon>
        <taxon>Malus</taxon>
    </lineage>
</organism>
<comment type="similarity">
    <text evidence="5">Belongs to the nucleoredoxin family.</text>
</comment>
<dbReference type="CDD" id="cd03009">
    <property type="entry name" value="TryX_like_TryX_NRX"/>
    <property type="match status" value="1"/>
</dbReference>
<feature type="domain" description="Thioredoxin" evidence="8">
    <location>
        <begin position="330"/>
        <end position="488"/>
    </location>
</feature>
<dbReference type="InterPro" id="IPR036249">
    <property type="entry name" value="Thioredoxin-like_sf"/>
</dbReference>
<evidence type="ECO:0000256" key="6">
    <source>
        <dbReference type="ARBA" id="ARBA00047388"/>
    </source>
</evidence>
<proteinExistence type="inferred from homology"/>
<dbReference type="InterPro" id="IPR012336">
    <property type="entry name" value="Thioredoxin-like_fold"/>
</dbReference>
<keyword evidence="10" id="KW-1185">Reference proteome</keyword>
<dbReference type="PANTHER" id="PTHR13871:SF104">
    <property type="entry name" value="NUCLEOREDOXIN 1 ISOFORM X1-RELATED"/>
    <property type="match status" value="1"/>
</dbReference>
<dbReference type="PROSITE" id="PS51352">
    <property type="entry name" value="THIOREDOXIN_2"/>
    <property type="match status" value="2"/>
</dbReference>
<dbReference type="PANTHER" id="PTHR13871">
    <property type="entry name" value="THIOREDOXIN"/>
    <property type="match status" value="1"/>
</dbReference>
<evidence type="ECO:0000259" key="8">
    <source>
        <dbReference type="PROSITE" id="PS51352"/>
    </source>
</evidence>
<dbReference type="EC" id="1.8.1.8" evidence="1"/>
<keyword evidence="4" id="KW-0520">NAD</keyword>
<sequence length="583" mass="65806">MSDGKVKAAKLVGSEPHDVVSLPSASGRDFLVRNNGDQIKVESLKGKKHGLYFSASWCSTCERFTPALVEAYNELSPKGDFEIVFISADEDDESFKGYFAEMPWLAIPFSDSEARNRVNELFKVREIPHLVILGEDGKVLSDSGYQIIRKYGADAYPFTLEKLKELKDEEEAARRDQSLKTILVTRSRDFVISNDGEKVPVSELEGKIVGLYFSLFSRGACVEFTPKLVEAHEKLKANGENFEIVLVPLDDDEESFKQYFEKMPWFSLPIGDKSVKKLARYFEHSTFPTVVIIGADGKTLSENVADAIDEHGSLAYPFTPEKFAELVEIEKAKEKAQTLESILISGDRNFVIGKDGTQIPVTDLVGKNILLYFSAHRSRACRAFLPKLVEAYHEIKAKDDAFEVIFISSDKGQNAFDKVFATMPWLALPFGDSRKAFLRSKFKVPVIPKLIAIGPTGQTVTKEARNLIRDHGANAYPFTEERMKEIKAEFEMARGWPKKLKSALHEKHELVLWKRTAFVCDGCGKPGVVWSFYCKECDFDLHPKCALEGDKKTENGAKQAEEEECRRKFIPPPSWLKLHRQNN</sequence>
<dbReference type="SUPFAM" id="SSF52833">
    <property type="entry name" value="Thioredoxin-like"/>
    <property type="match status" value="3"/>
</dbReference>
<dbReference type="InterPro" id="IPR004146">
    <property type="entry name" value="DC1"/>
</dbReference>
<evidence type="ECO:0000256" key="4">
    <source>
        <dbReference type="ARBA" id="ARBA00023027"/>
    </source>
</evidence>
<dbReference type="Gene3D" id="3.40.30.10">
    <property type="entry name" value="Glutaredoxin"/>
    <property type="match status" value="3"/>
</dbReference>
<dbReference type="InterPro" id="IPR045870">
    <property type="entry name" value="TryX_NRX_thioredoxin_dom"/>
</dbReference>
<comment type="catalytic activity">
    <reaction evidence="7">
        <text>[protein]-dithiol + NADP(+) = [protein]-disulfide + NADPH + H(+)</text>
        <dbReference type="Rhea" id="RHEA:18753"/>
        <dbReference type="Rhea" id="RHEA-COMP:10593"/>
        <dbReference type="Rhea" id="RHEA-COMP:10594"/>
        <dbReference type="ChEBI" id="CHEBI:15378"/>
        <dbReference type="ChEBI" id="CHEBI:29950"/>
        <dbReference type="ChEBI" id="CHEBI:50058"/>
        <dbReference type="ChEBI" id="CHEBI:57783"/>
        <dbReference type="ChEBI" id="CHEBI:58349"/>
        <dbReference type="EC" id="1.8.1.8"/>
    </reaction>
</comment>
<dbReference type="Pfam" id="PF03107">
    <property type="entry name" value="C1_2"/>
    <property type="match status" value="1"/>
</dbReference>
<comment type="catalytic activity">
    <reaction evidence="6">
        <text>[protein]-dithiol + NAD(+) = [protein]-disulfide + NADH + H(+)</text>
        <dbReference type="Rhea" id="RHEA:18749"/>
        <dbReference type="Rhea" id="RHEA-COMP:10593"/>
        <dbReference type="Rhea" id="RHEA-COMP:10594"/>
        <dbReference type="ChEBI" id="CHEBI:15378"/>
        <dbReference type="ChEBI" id="CHEBI:29950"/>
        <dbReference type="ChEBI" id="CHEBI:50058"/>
        <dbReference type="ChEBI" id="CHEBI:57540"/>
        <dbReference type="ChEBI" id="CHEBI:57945"/>
        <dbReference type="EC" id="1.8.1.8"/>
    </reaction>
</comment>
<keyword evidence="2" id="KW-0677">Repeat</keyword>
<protein>
    <recommendedName>
        <fullName evidence="1">protein-disulfide reductase</fullName>
        <ecNumber evidence="1">1.8.1.8</ecNumber>
    </recommendedName>
</protein>
<evidence type="ECO:0000256" key="7">
    <source>
        <dbReference type="ARBA" id="ARBA00047804"/>
    </source>
</evidence>
<dbReference type="Pfam" id="PF13905">
    <property type="entry name" value="Thioredoxin_8"/>
    <property type="match status" value="3"/>
</dbReference>
<dbReference type="GO" id="GO:0004791">
    <property type="term" value="F:thioredoxin-disulfide reductase (NADPH) activity"/>
    <property type="evidence" value="ECO:0007669"/>
    <property type="project" value="InterPro"/>
</dbReference>
<evidence type="ECO:0000256" key="5">
    <source>
        <dbReference type="ARBA" id="ARBA00025782"/>
    </source>
</evidence>
<accession>A0A498HGA1</accession>
<evidence type="ECO:0000256" key="3">
    <source>
        <dbReference type="ARBA" id="ARBA00023002"/>
    </source>
</evidence>
<feature type="domain" description="Thioredoxin" evidence="8">
    <location>
        <begin position="11"/>
        <end position="168"/>
    </location>
</feature>
<dbReference type="InterPro" id="IPR046349">
    <property type="entry name" value="C1-like_sf"/>
</dbReference>
<dbReference type="STRING" id="3750.A0A498HGA1"/>
<comment type="caution">
    <text evidence="9">The sequence shown here is derived from an EMBL/GenBank/DDBJ whole genome shotgun (WGS) entry which is preliminary data.</text>
</comment>
<gene>
    <name evidence="9" type="ORF">DVH24_007006</name>
</gene>
<dbReference type="InterPro" id="IPR052259">
    <property type="entry name" value="Nucleoredoxin-like"/>
</dbReference>
<keyword evidence="3" id="KW-0560">Oxidoreductase</keyword>
<dbReference type="EMBL" id="RDQH01000342">
    <property type="protein sequence ID" value="RXH69750.1"/>
    <property type="molecule type" value="Genomic_DNA"/>
</dbReference>
<evidence type="ECO:0000313" key="10">
    <source>
        <dbReference type="Proteomes" id="UP000290289"/>
    </source>
</evidence>
<reference evidence="9 10" key="1">
    <citation type="submission" date="2018-10" db="EMBL/GenBank/DDBJ databases">
        <title>A high-quality apple genome assembly.</title>
        <authorList>
            <person name="Hu J."/>
        </authorList>
    </citation>
    <scope>NUCLEOTIDE SEQUENCE [LARGE SCALE GENOMIC DNA]</scope>
    <source>
        <strain evidence="10">cv. HFTH1</strain>
        <tissue evidence="9">Young leaf</tissue>
    </source>
</reference>
<dbReference type="InterPro" id="IPR013766">
    <property type="entry name" value="Thioredoxin_domain"/>
</dbReference>